<keyword evidence="2" id="KW-1185">Reference proteome</keyword>
<dbReference type="SUPFAM" id="SSF103196">
    <property type="entry name" value="Roadblock/LC7 domain"/>
    <property type="match status" value="1"/>
</dbReference>
<dbReference type="GeneID" id="31358075"/>
<evidence type="ECO:0000313" key="1">
    <source>
        <dbReference type="EMBL" id="EFA84515.1"/>
    </source>
</evidence>
<organism evidence="1 2">
    <name type="scientific">Heterostelium pallidum (strain ATCC 26659 / Pp 5 / PN500)</name>
    <name type="common">Cellular slime mold</name>
    <name type="synonym">Polysphondylium pallidum</name>
    <dbReference type="NCBI Taxonomy" id="670386"/>
    <lineage>
        <taxon>Eukaryota</taxon>
        <taxon>Amoebozoa</taxon>
        <taxon>Evosea</taxon>
        <taxon>Eumycetozoa</taxon>
        <taxon>Dictyostelia</taxon>
        <taxon>Acytosteliales</taxon>
        <taxon>Acytosteliaceae</taxon>
        <taxon>Heterostelium</taxon>
    </lineage>
</organism>
<protein>
    <submittedName>
        <fullName evidence="1">Uncharacterized protein</fullName>
    </submittedName>
</protein>
<dbReference type="RefSeq" id="XP_020436628.1">
    <property type="nucleotide sequence ID" value="XM_020573533.1"/>
</dbReference>
<proteinExistence type="predicted"/>
<dbReference type="InParanoid" id="D3B2E0"/>
<accession>D3B2E0</accession>
<comment type="caution">
    <text evidence="1">The sequence shown here is derived from an EMBL/GenBank/DDBJ whole genome shotgun (WGS) entry which is preliminary data.</text>
</comment>
<evidence type="ECO:0000313" key="2">
    <source>
        <dbReference type="Proteomes" id="UP000001396"/>
    </source>
</evidence>
<dbReference type="Proteomes" id="UP000001396">
    <property type="component" value="Unassembled WGS sequence"/>
</dbReference>
<name>D3B2E0_HETP5</name>
<reference evidence="1 2" key="1">
    <citation type="journal article" date="2011" name="Genome Res.">
        <title>Phylogeny-wide analysis of social amoeba genomes highlights ancient origins for complex intercellular communication.</title>
        <authorList>
            <person name="Heidel A.J."/>
            <person name="Lawal H.M."/>
            <person name="Felder M."/>
            <person name="Schilde C."/>
            <person name="Helps N.R."/>
            <person name="Tunggal B."/>
            <person name="Rivero F."/>
            <person name="John U."/>
            <person name="Schleicher M."/>
            <person name="Eichinger L."/>
            <person name="Platzer M."/>
            <person name="Noegel A.A."/>
            <person name="Schaap P."/>
            <person name="Gloeckner G."/>
        </authorList>
    </citation>
    <scope>NUCLEOTIDE SEQUENCE [LARGE SCALE GENOMIC DNA]</scope>
    <source>
        <strain evidence="2">ATCC 26659 / Pp 5 / PN500</strain>
    </source>
</reference>
<gene>
    <name evidence="1" type="ORF">PPL_02551</name>
</gene>
<dbReference type="EMBL" id="ADBJ01000009">
    <property type="protein sequence ID" value="EFA84515.1"/>
    <property type="molecule type" value="Genomic_DNA"/>
</dbReference>
<sequence length="264" mass="29195">MLRSVIIITGNGTLLFEKIWVAIPAMAGKANMFSSLLTTVQEFSKQSTGMFVSYIEFGQSSITVVYDEKSLVKCCLFHDVGDGAEFGKLIANQLLRGFLEMYGDTDFSHSLHNTSKFNGFSNKIYDSIANSARSILQILKTNRGIQNAIVVYGDGTAVTTGTEDQLGVVANLQAMLSFSNDILLSKGDRTREIILDMITQRVFISKVGPAHLVCICKKNKDPSIYQPAIYNAVTLLDKEFAPIEIYGFETETSEDQQSNVTNYF</sequence>
<dbReference type="AlphaFoldDB" id="D3B2E0"/>
<dbReference type="OMA" id="IWVSSTQ"/>